<keyword evidence="2" id="KW-1185">Reference proteome</keyword>
<dbReference type="WBParaSite" id="PgB03_g083_t01">
    <property type="protein sequence ID" value="PgB03_g083_t01"/>
    <property type="gene ID" value="PgB03_g083"/>
</dbReference>
<sequence>RSMRAQPTNSLVVCVGLLLHAVHVFGGNQCDEKYEERICALNGRERSAEGIRTDIIRETTQEMQNLDKELTEYYDTIARAPLLASHPKLLGILTAGIDFPLRSYHEFKHLQHASTFQLARNQLIEKEFLAFVAIENGFERILHSARTLRKDVRTMLASTTLEKWLEWRALLEEDFRVFEAQNAAAMSGEAELGDGMAMFRELQFALDNSNYANLPIIVRRHLHFFMDQHKIDLDNHMKLIQGVEKYVQDVVGALRAMAGKCQLDELRIFKTHDCARNRATASRYLTVVIDLTSSYDHVADRYVKKICANMPSVAMVIADKSSLESFERIYEEVANVTRSVSASFKEKMKTRSSARAQLIKDAACYQYIASTGDIRKYCNSKFQL</sequence>
<evidence type="ECO:0000313" key="3">
    <source>
        <dbReference type="WBParaSite" id="PgB03_g083_t01"/>
    </source>
</evidence>
<accession>A0A914ZH97</accession>
<protein>
    <submittedName>
        <fullName evidence="3 4">Uncharacterized protein</fullName>
    </submittedName>
</protein>
<feature type="chain" id="PRO_5038275948" evidence="1">
    <location>
        <begin position="27"/>
        <end position="384"/>
    </location>
</feature>
<dbReference type="AlphaFoldDB" id="A0A914ZH97"/>
<organism evidence="2 5">
    <name type="scientific">Parascaris univalens</name>
    <name type="common">Nematode worm</name>
    <dbReference type="NCBI Taxonomy" id="6257"/>
    <lineage>
        <taxon>Eukaryota</taxon>
        <taxon>Metazoa</taxon>
        <taxon>Ecdysozoa</taxon>
        <taxon>Nematoda</taxon>
        <taxon>Chromadorea</taxon>
        <taxon>Rhabditida</taxon>
        <taxon>Spirurina</taxon>
        <taxon>Ascaridomorpha</taxon>
        <taxon>Ascaridoidea</taxon>
        <taxon>Ascarididae</taxon>
        <taxon>Parascaris</taxon>
    </lineage>
</organism>
<dbReference type="WBParaSite" id="PgB03_g083_t02">
    <property type="protein sequence ID" value="PgB03_g083_t02"/>
    <property type="gene ID" value="PgB03_g083"/>
</dbReference>
<dbReference type="Proteomes" id="UP000887569">
    <property type="component" value="Unplaced"/>
</dbReference>
<keyword evidence="1" id="KW-0732">Signal</keyword>
<feature type="signal peptide" evidence="1">
    <location>
        <begin position="1"/>
        <end position="26"/>
    </location>
</feature>
<dbReference type="WBParaSite" id="PgB03_g083_t05">
    <property type="protein sequence ID" value="PgB03_g083_t05"/>
    <property type="gene ID" value="PgB03_g083"/>
</dbReference>
<name>A0A914ZH97_PARUN</name>
<evidence type="ECO:0000313" key="2">
    <source>
        <dbReference type="Proteomes" id="UP000887569"/>
    </source>
</evidence>
<dbReference type="WBParaSite" id="PgB03_g083_t04">
    <property type="protein sequence ID" value="PgB03_g083_t04"/>
    <property type="gene ID" value="PgB03_g083"/>
</dbReference>
<reference evidence="3 4" key="1">
    <citation type="submission" date="2022-11" db="UniProtKB">
        <authorList>
            <consortium name="WormBaseParasite"/>
        </authorList>
    </citation>
    <scope>IDENTIFICATION</scope>
</reference>
<evidence type="ECO:0000256" key="1">
    <source>
        <dbReference type="SAM" id="SignalP"/>
    </source>
</evidence>
<evidence type="ECO:0000313" key="5">
    <source>
        <dbReference type="WBParaSite" id="PgB03_g083_t04"/>
    </source>
</evidence>
<evidence type="ECO:0000313" key="4">
    <source>
        <dbReference type="WBParaSite" id="PgB03_g083_t02"/>
    </source>
</evidence>
<proteinExistence type="predicted"/>